<evidence type="ECO:0000313" key="2">
    <source>
        <dbReference type="EMBL" id="TAA46391.1"/>
    </source>
</evidence>
<reference evidence="2 3" key="1">
    <citation type="submission" date="2019-02" db="EMBL/GenBank/DDBJ databases">
        <title>WGS of Pseudoxanthomonas species novum from clinical isolates.</title>
        <authorList>
            <person name="Bernier A.-M."/>
            <person name="Bernard K."/>
            <person name="Vachon A."/>
        </authorList>
    </citation>
    <scope>NUCLEOTIDE SEQUENCE [LARGE SCALE GENOMIC DNA]</scope>
    <source>
        <strain evidence="2 3">NML130969</strain>
    </source>
</reference>
<dbReference type="RefSeq" id="WP_130533180.1">
    <property type="nucleotide sequence ID" value="NZ_SHMG01000001.1"/>
</dbReference>
<dbReference type="EMBL" id="SHMG01000001">
    <property type="protein sequence ID" value="TAA46391.1"/>
    <property type="molecule type" value="Genomic_DNA"/>
</dbReference>
<evidence type="ECO:0000256" key="1">
    <source>
        <dbReference type="SAM" id="SignalP"/>
    </source>
</evidence>
<organism evidence="2 3">
    <name type="scientific">Pseudoxanthomonas winnipegensis</name>
    <dbReference type="NCBI Taxonomy" id="2480810"/>
    <lineage>
        <taxon>Bacteria</taxon>
        <taxon>Pseudomonadati</taxon>
        <taxon>Pseudomonadota</taxon>
        <taxon>Gammaproteobacteria</taxon>
        <taxon>Lysobacterales</taxon>
        <taxon>Lysobacteraceae</taxon>
        <taxon>Pseudoxanthomonas</taxon>
    </lineage>
</organism>
<feature type="signal peptide" evidence="1">
    <location>
        <begin position="1"/>
        <end position="22"/>
    </location>
</feature>
<comment type="caution">
    <text evidence="2">The sequence shown here is derived from an EMBL/GenBank/DDBJ whole genome shotgun (WGS) entry which is preliminary data.</text>
</comment>
<gene>
    <name evidence="2" type="ORF">EA655_01510</name>
</gene>
<proteinExistence type="predicted"/>
<dbReference type="AlphaFoldDB" id="A0A4Q8M8C5"/>
<name>A0A4Q8M8C5_9GAMM</name>
<protein>
    <submittedName>
        <fullName evidence="2">Uncharacterized protein</fullName>
    </submittedName>
</protein>
<keyword evidence="1" id="KW-0732">Signal</keyword>
<sequence length="136" mass="14724">MSIVHHLALVALLATASHAANAHTEGRDTRYFKLINTSYDSVVSVSVAPAGDGNFVPITIAPLPGGFNVAIIEVSGAHCVQDFRIGFRGGRTLRYSDINVCRSSGLYLRAIDGRRTDVDARAPNTTRLRSLLMRGW</sequence>
<dbReference type="OrthoDB" id="5959117at2"/>
<evidence type="ECO:0000313" key="3">
    <source>
        <dbReference type="Proteomes" id="UP000294164"/>
    </source>
</evidence>
<dbReference type="Proteomes" id="UP000294164">
    <property type="component" value="Unassembled WGS sequence"/>
</dbReference>
<accession>A0A4Q8M8C5</accession>
<feature type="chain" id="PRO_5020313329" evidence="1">
    <location>
        <begin position="23"/>
        <end position="136"/>
    </location>
</feature>